<dbReference type="EMBL" id="UINC01017891">
    <property type="protein sequence ID" value="SVA74672.1"/>
    <property type="molecule type" value="Genomic_DNA"/>
</dbReference>
<sequence>MLFLLQGCSTIKGLFGKRKSISDPNDPEFL</sequence>
<proteinExistence type="predicted"/>
<name>A0A381YDK1_9ZZZZ</name>
<reference evidence="1" key="1">
    <citation type="submission" date="2018-05" db="EMBL/GenBank/DDBJ databases">
        <authorList>
            <person name="Lanie J.A."/>
            <person name="Ng W.-L."/>
            <person name="Kazmierczak K.M."/>
            <person name="Andrzejewski T.M."/>
            <person name="Davidsen T.M."/>
            <person name="Wayne K.J."/>
            <person name="Tettelin H."/>
            <person name="Glass J.I."/>
            <person name="Rusch D."/>
            <person name="Podicherti R."/>
            <person name="Tsui H.-C.T."/>
            <person name="Winkler M.E."/>
        </authorList>
    </citation>
    <scope>NUCLEOTIDE SEQUENCE</scope>
</reference>
<gene>
    <name evidence="1" type="ORF">METZ01_LOCUS127526</name>
</gene>
<dbReference type="AlphaFoldDB" id="A0A381YDK1"/>
<evidence type="ECO:0000313" key="1">
    <source>
        <dbReference type="EMBL" id="SVA74672.1"/>
    </source>
</evidence>
<organism evidence="1">
    <name type="scientific">marine metagenome</name>
    <dbReference type="NCBI Taxonomy" id="408172"/>
    <lineage>
        <taxon>unclassified sequences</taxon>
        <taxon>metagenomes</taxon>
        <taxon>ecological metagenomes</taxon>
    </lineage>
</organism>
<protein>
    <submittedName>
        <fullName evidence="1">Uncharacterized protein</fullName>
    </submittedName>
</protein>
<accession>A0A381YDK1</accession>
<feature type="non-terminal residue" evidence="1">
    <location>
        <position position="30"/>
    </location>
</feature>